<keyword evidence="3 7" id="KW-0227">DNA damage</keyword>
<dbReference type="Pfam" id="PF14234">
    <property type="entry name" value="DUF4336"/>
    <property type="match status" value="1"/>
</dbReference>
<dbReference type="Gene3D" id="3.60.15.10">
    <property type="entry name" value="Ribonuclease Z/Hydroxyacylglutathione hydrolase-like"/>
    <property type="match status" value="1"/>
</dbReference>
<protein>
    <recommendedName>
        <fullName evidence="7">Non-structural maintenance of chromosomes element 4</fullName>
    </recommendedName>
</protein>
<gene>
    <name evidence="11" type="ORF">BDV38DRAFT_271642</name>
</gene>
<keyword evidence="12" id="KW-1185">Reference proteome</keyword>
<dbReference type="GO" id="GO:0005634">
    <property type="term" value="C:nucleus"/>
    <property type="evidence" value="ECO:0007669"/>
    <property type="project" value="UniProtKB-SubCell"/>
</dbReference>
<feature type="region of interest" description="Disordered" evidence="8">
    <location>
        <begin position="1"/>
        <end position="95"/>
    </location>
</feature>
<accession>A0A5N6STF7</accession>
<dbReference type="AlphaFoldDB" id="A0A5N6STF7"/>
<dbReference type="Pfam" id="PF08743">
    <property type="entry name" value="Nse4_C"/>
    <property type="match status" value="1"/>
</dbReference>
<evidence type="ECO:0000256" key="4">
    <source>
        <dbReference type="ARBA" id="ARBA00023172"/>
    </source>
</evidence>
<evidence type="ECO:0000313" key="11">
    <source>
        <dbReference type="EMBL" id="KAE8137040.1"/>
    </source>
</evidence>
<comment type="similarity">
    <text evidence="2 7">Belongs to the NSE4 family.</text>
</comment>
<evidence type="ECO:0000256" key="3">
    <source>
        <dbReference type="ARBA" id="ARBA00022763"/>
    </source>
</evidence>
<feature type="compositionally biased region" description="Low complexity" evidence="8">
    <location>
        <begin position="10"/>
        <end position="20"/>
    </location>
</feature>
<name>A0A5N6STF7_ASPPS</name>
<dbReference type="GO" id="GO:0006310">
    <property type="term" value="P:DNA recombination"/>
    <property type="evidence" value="ECO:0007669"/>
    <property type="project" value="UniProtKB-UniRule"/>
</dbReference>
<feature type="compositionally biased region" description="Basic and acidic residues" evidence="8">
    <location>
        <begin position="21"/>
        <end position="36"/>
    </location>
</feature>
<dbReference type="Proteomes" id="UP000325672">
    <property type="component" value="Unassembled WGS sequence"/>
</dbReference>
<organism evidence="11 12">
    <name type="scientific">Aspergillus pseudotamarii</name>
    <dbReference type="NCBI Taxonomy" id="132259"/>
    <lineage>
        <taxon>Eukaryota</taxon>
        <taxon>Fungi</taxon>
        <taxon>Dikarya</taxon>
        <taxon>Ascomycota</taxon>
        <taxon>Pezizomycotina</taxon>
        <taxon>Eurotiomycetes</taxon>
        <taxon>Eurotiomycetidae</taxon>
        <taxon>Eurotiales</taxon>
        <taxon>Aspergillaceae</taxon>
        <taxon>Aspergillus</taxon>
        <taxon>Aspergillus subgen. Circumdati</taxon>
    </lineage>
</organism>
<dbReference type="EMBL" id="ML743580">
    <property type="protein sequence ID" value="KAE8137040.1"/>
    <property type="molecule type" value="Genomic_DNA"/>
</dbReference>
<evidence type="ECO:0000256" key="2">
    <source>
        <dbReference type="ARBA" id="ARBA00008997"/>
    </source>
</evidence>
<comment type="subunit">
    <text evidence="7">Component of the SMC5-SMC6 complex.</text>
</comment>
<dbReference type="InterPro" id="IPR036866">
    <property type="entry name" value="RibonucZ/Hydroxyglut_hydro"/>
</dbReference>
<feature type="region of interest" description="Disordered" evidence="8">
    <location>
        <begin position="186"/>
        <end position="220"/>
    </location>
</feature>
<evidence type="ECO:0000256" key="6">
    <source>
        <dbReference type="ARBA" id="ARBA00023242"/>
    </source>
</evidence>
<evidence type="ECO:0000256" key="5">
    <source>
        <dbReference type="ARBA" id="ARBA00023204"/>
    </source>
</evidence>
<feature type="compositionally biased region" description="Low complexity" evidence="8">
    <location>
        <begin position="60"/>
        <end position="71"/>
    </location>
</feature>
<keyword evidence="5 7" id="KW-0234">DNA repair</keyword>
<dbReference type="RefSeq" id="XP_031913103.1">
    <property type="nucleotide sequence ID" value="XM_032057353.1"/>
</dbReference>
<evidence type="ECO:0000259" key="9">
    <source>
        <dbReference type="Pfam" id="PF08743"/>
    </source>
</evidence>
<evidence type="ECO:0000256" key="8">
    <source>
        <dbReference type="SAM" id="MobiDB-lite"/>
    </source>
</evidence>
<dbReference type="OrthoDB" id="361242at2759"/>
<dbReference type="GeneID" id="43641563"/>
<keyword evidence="6 7" id="KW-0539">Nucleus</keyword>
<dbReference type="InterPro" id="IPR025638">
    <property type="entry name" value="DUF4336"/>
</dbReference>
<dbReference type="PANTHER" id="PTHR16140">
    <property type="entry name" value="NON-STRUCTURAL MAINTENANCE OF CHROMOSOMES ELEMENT 4"/>
    <property type="match status" value="1"/>
</dbReference>
<reference evidence="11 12" key="1">
    <citation type="submission" date="2019-04" db="EMBL/GenBank/DDBJ databases">
        <title>Friends and foes A comparative genomics study of 23 Aspergillus species from section Flavi.</title>
        <authorList>
            <consortium name="DOE Joint Genome Institute"/>
            <person name="Kjaerbolling I."/>
            <person name="Vesth T."/>
            <person name="Frisvad J.C."/>
            <person name="Nybo J.L."/>
            <person name="Theobald S."/>
            <person name="Kildgaard S."/>
            <person name="Isbrandt T."/>
            <person name="Kuo A."/>
            <person name="Sato A."/>
            <person name="Lyhne E.K."/>
            <person name="Kogle M.E."/>
            <person name="Wiebenga A."/>
            <person name="Kun R.S."/>
            <person name="Lubbers R.J."/>
            <person name="Makela M.R."/>
            <person name="Barry K."/>
            <person name="Chovatia M."/>
            <person name="Clum A."/>
            <person name="Daum C."/>
            <person name="Haridas S."/>
            <person name="He G."/>
            <person name="LaButti K."/>
            <person name="Lipzen A."/>
            <person name="Mondo S."/>
            <person name="Riley R."/>
            <person name="Salamov A."/>
            <person name="Simmons B.A."/>
            <person name="Magnuson J.K."/>
            <person name="Henrissat B."/>
            <person name="Mortensen U.H."/>
            <person name="Larsen T.O."/>
            <person name="Devries R.P."/>
            <person name="Grigoriev I.V."/>
            <person name="Machida M."/>
            <person name="Baker S.E."/>
            <person name="Andersen M.R."/>
        </authorList>
    </citation>
    <scope>NUCLEOTIDE SEQUENCE [LARGE SCALE GENOMIC DNA]</scope>
    <source>
        <strain evidence="11 12">CBS 117625</strain>
    </source>
</reference>
<dbReference type="GO" id="GO:0006281">
    <property type="term" value="P:DNA repair"/>
    <property type="evidence" value="ECO:0007669"/>
    <property type="project" value="UniProtKB-UniRule"/>
</dbReference>
<comment type="function">
    <text evidence="7">Component of the SMC5-SMC6 complex, that promotes sister chromatid alignment after DNA damage and facilitates double-stranded DNA breaks (DSBs) repair via homologous recombination between sister chromatids.</text>
</comment>
<comment type="subcellular location">
    <subcellularLocation>
        <location evidence="1 7">Nucleus</location>
    </subcellularLocation>
</comment>
<proteinExistence type="inferred from homology"/>
<dbReference type="SUPFAM" id="SSF56281">
    <property type="entry name" value="Metallo-hydrolase/oxidoreductase"/>
    <property type="match status" value="1"/>
</dbReference>
<feature type="domain" description="Nse4/EID protein Nse3/MAGE-binding" evidence="10">
    <location>
        <begin position="140"/>
        <end position="183"/>
    </location>
</feature>
<feature type="domain" description="Non-structural maintenance of chromosome element 4 C-terminal" evidence="9">
    <location>
        <begin position="342"/>
        <end position="429"/>
    </location>
</feature>
<dbReference type="InterPro" id="IPR029225">
    <property type="entry name" value="Nse4_Nse3-bd"/>
</dbReference>
<dbReference type="InterPro" id="IPR027786">
    <property type="entry name" value="Nse4/EID"/>
</dbReference>
<keyword evidence="4 7" id="KW-0233">DNA recombination</keyword>
<dbReference type="Pfam" id="PF15412">
    <property type="entry name" value="Nse4-Nse3_bdg"/>
    <property type="match status" value="1"/>
</dbReference>
<dbReference type="GO" id="GO:0030915">
    <property type="term" value="C:Smc5-Smc6 complex"/>
    <property type="evidence" value="ECO:0007669"/>
    <property type="project" value="UniProtKB-UniRule"/>
</dbReference>
<dbReference type="PANTHER" id="PTHR16140:SF0">
    <property type="entry name" value="NON-STRUCTURAL MAINTENANCE OF CHROMOSOMES ELEMENT 4"/>
    <property type="match status" value="1"/>
</dbReference>
<evidence type="ECO:0000256" key="7">
    <source>
        <dbReference type="RuleBase" id="RU365071"/>
    </source>
</evidence>
<evidence type="ECO:0000256" key="1">
    <source>
        <dbReference type="ARBA" id="ARBA00004123"/>
    </source>
</evidence>
<evidence type="ECO:0000259" key="10">
    <source>
        <dbReference type="Pfam" id="PF15412"/>
    </source>
</evidence>
<sequence>MARITHSRRPPSQSSSPGPSSDKENRQISARVEKRSQAQTMASGANAKRQRLSNRASNIQSGSQSQVPGSQQDRDKQFYDPDQDEKDRRRVRKGLRDLTRELHDSRSEYMQPGNHGIRDTIQKANEYFQEVKQTSDATIDSRLLVSAADLSYKKTAHLVLGDASAGIDVDEFVSKCISFMRRAPEDSQAMLSSTQRRRGQASGRSQADPNDSDEDQGDAMNWDWLGRSASFRHNARPSISGFLLGPLSVQKRTRQITQRRVRERIDPSQAVRPQELREEDLDRQETSNLTTMCTSINKLLARTQNAGQDMVERLLSQLEETPTDEMVQEVMAQHHVADDGGVPLFHFCINPRSFGQSVENLFYVSFLVRDGTVGIQVDSRHLPTLHAAKPYAPSEAQRKGVQKHQAIFSLDFETWRDLIEVYGIEESIIPHREEEQHENTGHGWYVKLASGAIAVFSPVSLTPQVREAISSLGGHLKYIAALDLEHHINITSWKEAYPDAEIIAPEGLYEKRQSNPEYKDTPFRHVFRKENHGQQKISEEFDSEFETEYVYGHPSRELVFLHKRSRTLIEADLLFNLPAREQYSKTGESATSGLLTKIISPLLSTNAPATWQKRFVWYILSSGDRKAFNESVRRIDKWDFNRLIPCHGDVVESGAKGVFRTVMEWHLEGRKNI</sequence>
<dbReference type="InterPro" id="IPR014854">
    <property type="entry name" value="Nse4_C"/>
</dbReference>
<evidence type="ECO:0000313" key="12">
    <source>
        <dbReference type="Proteomes" id="UP000325672"/>
    </source>
</evidence>